<organism evidence="9 10">
    <name type="scientific">Elaeis guineensis var. tenera</name>
    <name type="common">Oil palm</name>
    <dbReference type="NCBI Taxonomy" id="51953"/>
    <lineage>
        <taxon>Eukaryota</taxon>
        <taxon>Viridiplantae</taxon>
        <taxon>Streptophyta</taxon>
        <taxon>Embryophyta</taxon>
        <taxon>Tracheophyta</taxon>
        <taxon>Spermatophyta</taxon>
        <taxon>Magnoliopsida</taxon>
        <taxon>Liliopsida</taxon>
        <taxon>Arecaceae</taxon>
        <taxon>Arecoideae</taxon>
        <taxon>Cocoseae</taxon>
        <taxon>Elaeidinae</taxon>
        <taxon>Elaeis</taxon>
    </lineage>
</organism>
<dbReference type="InterPro" id="IPR013713">
    <property type="entry name" value="XPO2_central"/>
</dbReference>
<keyword evidence="9" id="KW-1185">Reference proteome</keyword>
<reference evidence="10" key="1">
    <citation type="submission" date="2025-08" db="UniProtKB">
        <authorList>
            <consortium name="RefSeq"/>
        </authorList>
    </citation>
    <scope>IDENTIFICATION</scope>
</reference>
<dbReference type="GO" id="GO:0006606">
    <property type="term" value="P:protein import into nucleus"/>
    <property type="evidence" value="ECO:0007669"/>
    <property type="project" value="TreeGrafter"/>
</dbReference>
<dbReference type="GO" id="GO:0031267">
    <property type="term" value="F:small GTPase binding"/>
    <property type="evidence" value="ECO:0007669"/>
    <property type="project" value="InterPro"/>
</dbReference>
<dbReference type="AlphaFoldDB" id="A0A6I9R0D5"/>
<keyword evidence="5" id="KW-0963">Cytoplasm</keyword>
<dbReference type="GeneID" id="105040914"/>
<dbReference type="GO" id="GO:0005829">
    <property type="term" value="C:cytosol"/>
    <property type="evidence" value="ECO:0007669"/>
    <property type="project" value="TreeGrafter"/>
</dbReference>
<dbReference type="Proteomes" id="UP000504607">
    <property type="component" value="Chromosome 3"/>
</dbReference>
<dbReference type="Pfam" id="PF03810">
    <property type="entry name" value="IBN_N"/>
    <property type="match status" value="1"/>
</dbReference>
<gene>
    <name evidence="10" type="primary">LOC105040914</name>
</gene>
<comment type="subcellular location">
    <subcellularLocation>
        <location evidence="2">Cytoplasm</location>
    </subcellularLocation>
    <subcellularLocation>
        <location evidence="1">Nucleus</location>
    </subcellularLocation>
</comment>
<keyword evidence="4" id="KW-0813">Transport</keyword>
<evidence type="ECO:0000256" key="5">
    <source>
        <dbReference type="ARBA" id="ARBA00022490"/>
    </source>
</evidence>
<dbReference type="PROSITE" id="PS50166">
    <property type="entry name" value="IMPORTIN_B_NT"/>
    <property type="match status" value="1"/>
</dbReference>
<proteinExistence type="inferred from homology"/>
<dbReference type="GO" id="GO:0005049">
    <property type="term" value="F:nuclear export signal receptor activity"/>
    <property type="evidence" value="ECO:0007669"/>
    <property type="project" value="TreeGrafter"/>
</dbReference>
<sequence length="975" mass="108288">MDFNNPAALETLSQWFLQSLSPDPEPRRRAESSLSAAAASSGFALAVLNLVATDPVDEQIRLAAAVHFKNHLRSRWSPSSSDDLPIPEAEKNQIKALIVSLMLKVPRRIRPQLSEALSIISSHDFPQAWPSLLPELVSNLRSAADYSTVNGLLGAANSLFLKFRHSFDTPALRLDLKYCLDGFAAPLLEVFLKTAQLISASATAGSPDVLCPLFESQRLCCEIFHSLNSIELPEFFEDHMREWMTEFRNYLTATYSPAVEAEGTVDALRAAICENLQLYMEKNEEEFKDYLKDFASAVWNLLTTSAAITSRDQLTITAIKFLTTVSTSVHHSLFGSPEALQQICESIVFPNIQLREEDEELFEMNYIEYIRRDIEGSDIDTRRRIACELLKGIALNYKEQVTAQVSMQIQRMLALFAANPGENWKAKDSAIYLVVALAPKAGTGGAASGYLVDVESFFTSVIVPELQGQDVNATPILKAGALKFFTVFREQIPKPAAIALLPNVIRFLGSESNVVHSYAANCIEKLLMVKDRAPAPAPGLNAVSFVPRYGASDINPIVQQLMHNLFTALQFPDSQENPYIMKCIMRVLGIAHVTGELAQACINHLASILAEVCKNPKNPTFNHYLFEAIAALVWRSCEKDQSLIGVFEGCLFQVLENILVNDISEFWPYAFQIFAELVEIRKPPLSDSYMQLFQVLLTPETWKKSANVPALVRLLQAYLQKVPNELNNEGRLGQVLGIFNKLISVSSTEELGFFVLNTVVENLHYDMIAPYIGTIWNVLFLRLQNKRTVKFVNSLVIFMSLVLVKHSPGILVDSINAVQANIFGAILQQFWIPNLKLISGAIEVKLTAVAATRLICESPSLLDASAMELWGKMLDSIITLLAQPDECKADLENDTPDIHETVGYSTAFARLHYAGKKEEDPLKEIRDPKEFLVTSLSKLSALAPGRYPAVIEKYVEPSNQAALLQICGAYNCAIV</sequence>
<dbReference type="InterPro" id="IPR016024">
    <property type="entry name" value="ARM-type_fold"/>
</dbReference>
<dbReference type="PANTHER" id="PTHR10997:SF8">
    <property type="entry name" value="EXPORTIN-2"/>
    <property type="match status" value="1"/>
</dbReference>
<feature type="domain" description="Importin N-terminal" evidence="8">
    <location>
        <begin position="30"/>
        <end position="104"/>
    </location>
</feature>
<dbReference type="SUPFAM" id="SSF48371">
    <property type="entry name" value="ARM repeat"/>
    <property type="match status" value="1"/>
</dbReference>
<dbReference type="SMART" id="SM00913">
    <property type="entry name" value="IBN_N"/>
    <property type="match status" value="1"/>
</dbReference>
<dbReference type="Pfam" id="PF03378">
    <property type="entry name" value="CAS_CSE1"/>
    <property type="match status" value="1"/>
</dbReference>
<dbReference type="FunFam" id="1.25.10.10:FF:000057">
    <property type="entry name" value="Exportin-2 isoform 1"/>
    <property type="match status" value="1"/>
</dbReference>
<evidence type="ECO:0000259" key="8">
    <source>
        <dbReference type="PROSITE" id="PS50166"/>
    </source>
</evidence>
<accession>A0A6I9R0D5</accession>
<dbReference type="PANTHER" id="PTHR10997">
    <property type="entry name" value="IMPORTIN-7, 8, 11"/>
    <property type="match status" value="1"/>
</dbReference>
<evidence type="ECO:0000313" key="9">
    <source>
        <dbReference type="Proteomes" id="UP000504607"/>
    </source>
</evidence>
<dbReference type="Gene3D" id="1.25.10.10">
    <property type="entry name" value="Leucine-rich Repeat Variant"/>
    <property type="match status" value="1"/>
</dbReference>
<dbReference type="Pfam" id="PF08506">
    <property type="entry name" value="Cse1"/>
    <property type="match status" value="1"/>
</dbReference>
<keyword evidence="7" id="KW-0539">Nucleus</keyword>
<evidence type="ECO:0000256" key="6">
    <source>
        <dbReference type="ARBA" id="ARBA00022927"/>
    </source>
</evidence>
<dbReference type="OrthoDB" id="3268246at2759"/>
<dbReference type="InterPro" id="IPR001494">
    <property type="entry name" value="Importin-beta_N"/>
</dbReference>
<name>A0A6I9R0D5_ELAGV</name>
<evidence type="ECO:0000256" key="7">
    <source>
        <dbReference type="ARBA" id="ARBA00023242"/>
    </source>
</evidence>
<dbReference type="RefSeq" id="XP_010915965.1">
    <property type="nucleotide sequence ID" value="XM_010917663.3"/>
</dbReference>
<evidence type="ECO:0000256" key="1">
    <source>
        <dbReference type="ARBA" id="ARBA00004123"/>
    </source>
</evidence>
<dbReference type="GO" id="GO:0006611">
    <property type="term" value="P:protein export from nucleus"/>
    <property type="evidence" value="ECO:0007669"/>
    <property type="project" value="TreeGrafter"/>
</dbReference>
<comment type="similarity">
    <text evidence="3">Belongs to the XPO2/CSE1 family.</text>
</comment>
<dbReference type="InParanoid" id="A0A6I9R0D5"/>
<keyword evidence="6" id="KW-0653">Protein transport</keyword>
<dbReference type="InterPro" id="IPR011989">
    <property type="entry name" value="ARM-like"/>
</dbReference>
<protein>
    <submittedName>
        <fullName evidence="10">Exportin-2</fullName>
    </submittedName>
</protein>
<evidence type="ECO:0000256" key="3">
    <source>
        <dbReference type="ARBA" id="ARBA00008669"/>
    </source>
</evidence>
<dbReference type="InterPro" id="IPR005043">
    <property type="entry name" value="XPO2_C"/>
</dbReference>
<dbReference type="GO" id="GO:0005635">
    <property type="term" value="C:nuclear envelope"/>
    <property type="evidence" value="ECO:0007669"/>
    <property type="project" value="TreeGrafter"/>
</dbReference>
<dbReference type="KEGG" id="egu:105040914"/>
<evidence type="ECO:0000313" key="10">
    <source>
        <dbReference type="RefSeq" id="XP_010915965.1"/>
    </source>
</evidence>
<evidence type="ECO:0000256" key="4">
    <source>
        <dbReference type="ARBA" id="ARBA00022448"/>
    </source>
</evidence>
<evidence type="ECO:0000256" key="2">
    <source>
        <dbReference type="ARBA" id="ARBA00004496"/>
    </source>
</evidence>